<gene>
    <name evidence="2" type="ORF">GKJPGBOP_01513</name>
</gene>
<protein>
    <submittedName>
        <fullName evidence="2">Uncharacterized protein</fullName>
    </submittedName>
</protein>
<dbReference type="Proteomes" id="UP000286746">
    <property type="component" value="Unassembled WGS sequence"/>
</dbReference>
<evidence type="ECO:0000313" key="2">
    <source>
        <dbReference type="EMBL" id="GCD41856.1"/>
    </source>
</evidence>
<keyword evidence="3" id="KW-1185">Reference proteome</keyword>
<dbReference type="EMBL" id="BHZD01000001">
    <property type="protein sequence ID" value="GCD41856.1"/>
    <property type="molecule type" value="Genomic_DNA"/>
</dbReference>
<proteinExistence type="predicted"/>
<dbReference type="RefSeq" id="WP_125053068.1">
    <property type="nucleotide sequence ID" value="NZ_BHZD01000001.1"/>
</dbReference>
<organism evidence="2 3">
    <name type="scientific">Streptomyces paromomycinus</name>
    <name type="common">Streptomyces rimosus subsp. paromomycinus</name>
    <dbReference type="NCBI Taxonomy" id="92743"/>
    <lineage>
        <taxon>Bacteria</taxon>
        <taxon>Bacillati</taxon>
        <taxon>Actinomycetota</taxon>
        <taxon>Actinomycetes</taxon>
        <taxon>Kitasatosporales</taxon>
        <taxon>Streptomycetaceae</taxon>
        <taxon>Streptomyces</taxon>
    </lineage>
</organism>
<reference evidence="2 3" key="1">
    <citation type="submission" date="2018-11" db="EMBL/GenBank/DDBJ databases">
        <title>Whole genome sequence of Streptomyces paromomycinus NBRC 15454(T).</title>
        <authorList>
            <person name="Komaki H."/>
            <person name="Tamura T."/>
        </authorList>
    </citation>
    <scope>NUCLEOTIDE SEQUENCE [LARGE SCALE GENOMIC DNA]</scope>
    <source>
        <strain evidence="2 3">NBRC 15454</strain>
    </source>
</reference>
<dbReference type="AlphaFoldDB" id="A0A401VXT5"/>
<comment type="caution">
    <text evidence="2">The sequence shown here is derived from an EMBL/GenBank/DDBJ whole genome shotgun (WGS) entry which is preliminary data.</text>
</comment>
<evidence type="ECO:0000256" key="1">
    <source>
        <dbReference type="SAM" id="MobiDB-lite"/>
    </source>
</evidence>
<name>A0A401VXT5_STREY</name>
<evidence type="ECO:0000313" key="3">
    <source>
        <dbReference type="Proteomes" id="UP000286746"/>
    </source>
</evidence>
<feature type="region of interest" description="Disordered" evidence="1">
    <location>
        <begin position="233"/>
        <end position="252"/>
    </location>
</feature>
<accession>A0A401VXT5</accession>
<sequence length="252" mass="27528">MPQPHTDLATFACHLAHHLPGNWHYGYRRHAAYYEQFCHGQQVWGGGPALKAIHEFVLEHEVVMDGPGGQRLYIIDRPLRRDQFLVAPLAPAVGFDTDPFDEVDEPSGIAVPADGARAAAAVARRLLPHYRDALNVLRQRAGQPPDSRPAPAVESGAVALRLGGDGCWTTPDDALSPTARTVLYTQGFQHFPSTRLFMLPASYGVAEQTQRISNVARQLAPLGIEVKLHHTPRAATVPPPPRIAKPVSAPHR</sequence>